<comment type="subcellular location">
    <subcellularLocation>
        <location evidence="1">Cytoplasm</location>
    </subcellularLocation>
</comment>
<dbReference type="RefSeq" id="WP_090701876.1">
    <property type="nucleotide sequence ID" value="NZ_FOSP01000030.1"/>
</dbReference>
<evidence type="ECO:0000256" key="2">
    <source>
        <dbReference type="SAM" id="Coils"/>
    </source>
</evidence>
<dbReference type="GO" id="GO:0006744">
    <property type="term" value="P:ubiquinone biosynthetic process"/>
    <property type="evidence" value="ECO:0007669"/>
    <property type="project" value="UniProtKB-UniRule"/>
</dbReference>
<comment type="pathway">
    <text evidence="1">Cofactor biosynthesis; ubiquinone biosynthesis.</text>
</comment>
<dbReference type="Proteomes" id="UP000199533">
    <property type="component" value="Unassembled WGS sequence"/>
</dbReference>
<accession>A0A1I4EV51</accession>
<sequence length="197" mass="22372">MPASFATNPLNYILRSESWACKRLQPHEGKIVCIRIPPIAHFKMIVLANGEMQSNMDNLEADTTLSILPAILPGLIMHDESAYDGISISGDALFAEDLITVSKYLKPNFEQALSKILGDIPAHRITKAKDSFCQWHIHLVKNLSDALGEYWQEERPIIAKSNAIKDFSRQLNELKHDVNQLEHRINQIFLKDTLNNR</sequence>
<keyword evidence="2" id="KW-0175">Coiled coil</keyword>
<name>A0A1I4EV51_9PROT</name>
<protein>
    <recommendedName>
        <fullName evidence="1">Ubiquinone biosynthesis accessory factor UbiJ</fullName>
    </recommendedName>
</protein>
<dbReference type="AlphaFoldDB" id="A0A1I4EV51"/>
<feature type="coiled-coil region" evidence="2">
    <location>
        <begin position="164"/>
        <end position="191"/>
    </location>
</feature>
<keyword evidence="1" id="KW-0963">Cytoplasm</keyword>
<dbReference type="InterPro" id="IPR038989">
    <property type="entry name" value="UbiJ"/>
</dbReference>
<evidence type="ECO:0000256" key="1">
    <source>
        <dbReference type="HAMAP-Rule" id="MF_02215"/>
    </source>
</evidence>
<proteinExistence type="inferred from homology"/>
<reference evidence="4" key="1">
    <citation type="submission" date="2016-10" db="EMBL/GenBank/DDBJ databases">
        <authorList>
            <person name="Varghese N."/>
            <person name="Submissions S."/>
        </authorList>
    </citation>
    <scope>NUCLEOTIDE SEQUENCE [LARGE SCALE GENOMIC DNA]</scope>
    <source>
        <strain evidence="4">Nm69</strain>
    </source>
</reference>
<keyword evidence="1" id="KW-0831">Ubiquinone biosynthesis</keyword>
<comment type="similarity">
    <text evidence="1">Belongs to the UbiJ family.</text>
</comment>
<dbReference type="PANTHER" id="PTHR38693:SF1">
    <property type="entry name" value="UBIQUINONE BIOSYNTHESIS ACCESSORY FACTOR UBIJ"/>
    <property type="match status" value="1"/>
</dbReference>
<dbReference type="UniPathway" id="UPA00232"/>
<comment type="function">
    <text evidence="1">Required for ubiquinone (coenzyme Q) biosynthesis. Binds hydrophobic ubiquinone biosynthetic intermediates via its SCP2 domain and is essential for the stability of the Ubi complex. May constitute a docking platform where Ubi enzymes assemble and access their SCP2-bound polyprenyl substrates.</text>
</comment>
<keyword evidence="3" id="KW-0830">Ubiquinone</keyword>
<gene>
    <name evidence="1" type="primary">ubiJ</name>
    <name evidence="3" type="ORF">SAMN05216302_103031</name>
</gene>
<dbReference type="GO" id="GO:0005737">
    <property type="term" value="C:cytoplasm"/>
    <property type="evidence" value="ECO:0007669"/>
    <property type="project" value="UniProtKB-SubCell"/>
</dbReference>
<keyword evidence="4" id="KW-1185">Reference proteome</keyword>
<evidence type="ECO:0000313" key="3">
    <source>
        <dbReference type="EMBL" id="SFL08416.1"/>
    </source>
</evidence>
<evidence type="ECO:0000313" key="4">
    <source>
        <dbReference type="Proteomes" id="UP000199533"/>
    </source>
</evidence>
<dbReference type="EMBL" id="FOSP01000030">
    <property type="protein sequence ID" value="SFL08416.1"/>
    <property type="molecule type" value="Genomic_DNA"/>
</dbReference>
<organism evidence="3 4">
    <name type="scientific">Nitrosomonas aestuarii</name>
    <dbReference type="NCBI Taxonomy" id="52441"/>
    <lineage>
        <taxon>Bacteria</taxon>
        <taxon>Pseudomonadati</taxon>
        <taxon>Pseudomonadota</taxon>
        <taxon>Betaproteobacteria</taxon>
        <taxon>Nitrosomonadales</taxon>
        <taxon>Nitrosomonadaceae</taxon>
        <taxon>Nitrosomonas</taxon>
    </lineage>
</organism>
<dbReference type="STRING" id="52441.SAMN05216302_103031"/>
<dbReference type="PANTHER" id="PTHR38693">
    <property type="entry name" value="UBIQUINONE BIOSYNTHESIS PROTEIN UBIJ"/>
    <property type="match status" value="1"/>
</dbReference>
<dbReference type="HAMAP" id="MF_02215">
    <property type="entry name" value="UbiJ"/>
    <property type="match status" value="1"/>
</dbReference>
<dbReference type="OrthoDB" id="8525483at2"/>